<dbReference type="NCBIfam" id="TIGR00180">
    <property type="entry name" value="parB_part"/>
    <property type="match status" value="1"/>
</dbReference>
<feature type="domain" description="ParB-like N-terminal" evidence="4">
    <location>
        <begin position="42"/>
        <end position="131"/>
    </location>
</feature>
<dbReference type="PANTHER" id="PTHR33375">
    <property type="entry name" value="CHROMOSOME-PARTITIONING PROTEIN PARB-RELATED"/>
    <property type="match status" value="1"/>
</dbReference>
<dbReference type="SUPFAM" id="SSF110849">
    <property type="entry name" value="ParB/Sulfiredoxin"/>
    <property type="match status" value="1"/>
</dbReference>
<dbReference type="InterPro" id="IPR036086">
    <property type="entry name" value="ParB/Sulfiredoxin_sf"/>
</dbReference>
<dbReference type="GO" id="GO:0005694">
    <property type="term" value="C:chromosome"/>
    <property type="evidence" value="ECO:0007669"/>
    <property type="project" value="TreeGrafter"/>
</dbReference>
<comment type="caution">
    <text evidence="5">The sequence shown here is derived from an EMBL/GenBank/DDBJ whole genome shotgun (WGS) entry which is preliminary data.</text>
</comment>
<evidence type="ECO:0000256" key="2">
    <source>
        <dbReference type="ARBA" id="ARBA00022829"/>
    </source>
</evidence>
<dbReference type="FunFam" id="1.10.10.2830:FF:000001">
    <property type="entry name" value="Chromosome partitioning protein ParB"/>
    <property type="match status" value="1"/>
</dbReference>
<dbReference type="FunFam" id="3.90.1530.30:FF:000001">
    <property type="entry name" value="Chromosome partitioning protein ParB"/>
    <property type="match status" value="1"/>
</dbReference>
<evidence type="ECO:0000256" key="1">
    <source>
        <dbReference type="ARBA" id="ARBA00006295"/>
    </source>
</evidence>
<dbReference type="InterPro" id="IPR003115">
    <property type="entry name" value="ParB_N"/>
</dbReference>
<dbReference type="InterPro" id="IPR041468">
    <property type="entry name" value="HTH_ParB/Spo0J"/>
</dbReference>
<evidence type="ECO:0000313" key="6">
    <source>
        <dbReference type="Proteomes" id="UP000230292"/>
    </source>
</evidence>
<evidence type="ECO:0000259" key="4">
    <source>
        <dbReference type="SMART" id="SM00470"/>
    </source>
</evidence>
<evidence type="ECO:0000256" key="3">
    <source>
        <dbReference type="ARBA" id="ARBA00023125"/>
    </source>
</evidence>
<keyword evidence="3" id="KW-0238">DNA-binding</keyword>
<dbReference type="EMBL" id="PFGC01000058">
    <property type="protein sequence ID" value="PIW36385.1"/>
    <property type="molecule type" value="Genomic_DNA"/>
</dbReference>
<comment type="similarity">
    <text evidence="1">Belongs to the ParB family.</text>
</comment>
<dbReference type="Gene3D" id="1.10.10.2830">
    <property type="match status" value="1"/>
</dbReference>
<dbReference type="InterPro" id="IPR004437">
    <property type="entry name" value="ParB/RepB/Spo0J"/>
</dbReference>
<dbReference type="InterPro" id="IPR050336">
    <property type="entry name" value="Chromosome_partition/occlusion"/>
</dbReference>
<dbReference type="Pfam" id="PF17762">
    <property type="entry name" value="HTH_ParB"/>
    <property type="match status" value="1"/>
</dbReference>
<gene>
    <name evidence="5" type="ORF">COW24_05675</name>
</gene>
<dbReference type="GO" id="GO:0003677">
    <property type="term" value="F:DNA binding"/>
    <property type="evidence" value="ECO:0007669"/>
    <property type="project" value="UniProtKB-KW"/>
</dbReference>
<dbReference type="AlphaFoldDB" id="A0A2M7H2B9"/>
<dbReference type="PANTHER" id="PTHR33375:SF1">
    <property type="entry name" value="CHROMOSOME-PARTITIONING PROTEIN PARB-RELATED"/>
    <property type="match status" value="1"/>
</dbReference>
<dbReference type="Gene3D" id="3.90.1530.30">
    <property type="match status" value="1"/>
</dbReference>
<dbReference type="SMART" id="SM00470">
    <property type="entry name" value="ParB"/>
    <property type="match status" value="1"/>
</dbReference>
<dbReference type="GO" id="GO:0007059">
    <property type="term" value="P:chromosome segregation"/>
    <property type="evidence" value="ECO:0007669"/>
    <property type="project" value="UniProtKB-KW"/>
</dbReference>
<protein>
    <submittedName>
        <fullName evidence="5">Chromosome partitioning protein ParB</fullName>
    </submittedName>
</protein>
<name>A0A2M7H2B9_9BACT</name>
<proteinExistence type="inferred from homology"/>
<dbReference type="Pfam" id="PF02195">
    <property type="entry name" value="ParB_N"/>
    <property type="match status" value="1"/>
</dbReference>
<organism evidence="5 6">
    <name type="scientific">Candidatus Kerfeldbacteria bacterium CG15_BIG_FIL_POST_REV_8_21_14_020_45_12</name>
    <dbReference type="NCBI Taxonomy" id="2014247"/>
    <lineage>
        <taxon>Bacteria</taxon>
        <taxon>Candidatus Kerfeldiibacteriota</taxon>
    </lineage>
</organism>
<dbReference type="SUPFAM" id="SSF109709">
    <property type="entry name" value="KorB DNA-binding domain-like"/>
    <property type="match status" value="1"/>
</dbReference>
<evidence type="ECO:0000313" key="5">
    <source>
        <dbReference type="EMBL" id="PIW36385.1"/>
    </source>
</evidence>
<sequence>MAHGLGRGLSSLIPPKSNQFSVEAQQEASAPEIQTEASVVVLDLPILQIAENPLQPRQNFDDRTIGELADSIDRYGLLEPVVVVKEGTSWQLVAGERRLRAFRKLKRETIPAIVRTATELERLELAIIENVQREDLNPIEKATSYAKLVNEFGLTQEEAAKKIGIARSSLANAIRILDLPTEIQVALASRKITEGHAKILLGLESPAEQLAFFERITSGKTGSVRELSEAVQDTGKKSTKRSVVEHELAQLAERVQSNLGARVRISKKSNGRFQIIVDAYSAEELKSVIKKIS</sequence>
<dbReference type="Proteomes" id="UP000230292">
    <property type="component" value="Unassembled WGS sequence"/>
</dbReference>
<reference evidence="5 6" key="1">
    <citation type="submission" date="2017-09" db="EMBL/GenBank/DDBJ databases">
        <title>Depth-based differentiation of microbial function through sediment-hosted aquifers and enrichment of novel symbionts in the deep terrestrial subsurface.</title>
        <authorList>
            <person name="Probst A.J."/>
            <person name="Ladd B."/>
            <person name="Jarett J.K."/>
            <person name="Geller-Mcgrath D.E."/>
            <person name="Sieber C.M."/>
            <person name="Emerson J.B."/>
            <person name="Anantharaman K."/>
            <person name="Thomas B.C."/>
            <person name="Malmstrom R."/>
            <person name="Stieglmeier M."/>
            <person name="Klingl A."/>
            <person name="Woyke T."/>
            <person name="Ryan C.M."/>
            <person name="Banfield J.F."/>
        </authorList>
    </citation>
    <scope>NUCLEOTIDE SEQUENCE [LARGE SCALE GENOMIC DNA]</scope>
    <source>
        <strain evidence="5">CG15_BIG_FIL_POST_REV_8_21_14_020_45_12</strain>
    </source>
</reference>
<accession>A0A2M7H2B9</accession>
<keyword evidence="2" id="KW-0159">Chromosome partition</keyword>